<dbReference type="Proteomes" id="UP000307440">
    <property type="component" value="Unassembled WGS sequence"/>
</dbReference>
<reference evidence="1 2" key="1">
    <citation type="journal article" date="2019" name="Nat. Ecol. Evol.">
        <title>Megaphylogeny resolves global patterns of mushroom evolution.</title>
        <authorList>
            <person name="Varga T."/>
            <person name="Krizsan K."/>
            <person name="Foldi C."/>
            <person name="Dima B."/>
            <person name="Sanchez-Garcia M."/>
            <person name="Sanchez-Ramirez S."/>
            <person name="Szollosi G.J."/>
            <person name="Szarkandi J.G."/>
            <person name="Papp V."/>
            <person name="Albert L."/>
            <person name="Andreopoulos W."/>
            <person name="Angelini C."/>
            <person name="Antonin V."/>
            <person name="Barry K.W."/>
            <person name="Bougher N.L."/>
            <person name="Buchanan P."/>
            <person name="Buyck B."/>
            <person name="Bense V."/>
            <person name="Catcheside P."/>
            <person name="Chovatia M."/>
            <person name="Cooper J."/>
            <person name="Damon W."/>
            <person name="Desjardin D."/>
            <person name="Finy P."/>
            <person name="Geml J."/>
            <person name="Haridas S."/>
            <person name="Hughes K."/>
            <person name="Justo A."/>
            <person name="Karasinski D."/>
            <person name="Kautmanova I."/>
            <person name="Kiss B."/>
            <person name="Kocsube S."/>
            <person name="Kotiranta H."/>
            <person name="LaButti K.M."/>
            <person name="Lechner B.E."/>
            <person name="Liimatainen K."/>
            <person name="Lipzen A."/>
            <person name="Lukacs Z."/>
            <person name="Mihaltcheva S."/>
            <person name="Morgado L.N."/>
            <person name="Niskanen T."/>
            <person name="Noordeloos M.E."/>
            <person name="Ohm R.A."/>
            <person name="Ortiz-Santana B."/>
            <person name="Ovrebo C."/>
            <person name="Racz N."/>
            <person name="Riley R."/>
            <person name="Savchenko A."/>
            <person name="Shiryaev A."/>
            <person name="Soop K."/>
            <person name="Spirin V."/>
            <person name="Szebenyi C."/>
            <person name="Tomsovsky M."/>
            <person name="Tulloss R.E."/>
            <person name="Uehling J."/>
            <person name="Grigoriev I.V."/>
            <person name="Vagvolgyi C."/>
            <person name="Papp T."/>
            <person name="Martin F.M."/>
            <person name="Miettinen O."/>
            <person name="Hibbett D.S."/>
            <person name="Nagy L.G."/>
        </authorList>
    </citation>
    <scope>NUCLEOTIDE SEQUENCE [LARGE SCALE GENOMIC DNA]</scope>
    <source>
        <strain evidence="1 2">CBS 121175</strain>
    </source>
</reference>
<dbReference type="EMBL" id="ML210273">
    <property type="protein sequence ID" value="TFK21271.1"/>
    <property type="molecule type" value="Genomic_DNA"/>
</dbReference>
<protein>
    <recommendedName>
        <fullName evidence="3">F-box domain-containing protein</fullName>
    </recommendedName>
</protein>
<keyword evidence="2" id="KW-1185">Reference proteome</keyword>
<gene>
    <name evidence="1" type="ORF">FA15DRAFT_672708</name>
</gene>
<name>A0A5C3KLN4_COPMA</name>
<proteinExistence type="predicted"/>
<evidence type="ECO:0000313" key="2">
    <source>
        <dbReference type="Proteomes" id="UP000307440"/>
    </source>
</evidence>
<evidence type="ECO:0008006" key="3">
    <source>
        <dbReference type="Google" id="ProtNLM"/>
    </source>
</evidence>
<accession>A0A5C3KLN4</accession>
<organism evidence="1 2">
    <name type="scientific">Coprinopsis marcescibilis</name>
    <name type="common">Agaric fungus</name>
    <name type="synonym">Psathyrella marcescibilis</name>
    <dbReference type="NCBI Taxonomy" id="230819"/>
    <lineage>
        <taxon>Eukaryota</taxon>
        <taxon>Fungi</taxon>
        <taxon>Dikarya</taxon>
        <taxon>Basidiomycota</taxon>
        <taxon>Agaricomycotina</taxon>
        <taxon>Agaricomycetes</taxon>
        <taxon>Agaricomycetidae</taxon>
        <taxon>Agaricales</taxon>
        <taxon>Agaricineae</taxon>
        <taxon>Psathyrellaceae</taxon>
        <taxon>Coprinopsis</taxon>
    </lineage>
</organism>
<dbReference type="AlphaFoldDB" id="A0A5C3KLN4"/>
<evidence type="ECO:0000313" key="1">
    <source>
        <dbReference type="EMBL" id="TFK21271.1"/>
    </source>
</evidence>
<dbReference type="SUPFAM" id="SSF52047">
    <property type="entry name" value="RNI-like"/>
    <property type="match status" value="1"/>
</dbReference>
<sequence length="455" mass="51848">MPSSSFYPYISEDLWPDIVDILASDLETLAVICTTSRLISRYCRQHLFKTIVLHIALGKSELHTRLLGLQECLSQRPELSNLIKTLSITISLESAWGPDDATDFPAANQLFREAFCPLLSLLKSLETLIICNDCDGFERIPLGSPELGSPEFFQSISSPRLSTLEFKRVTFNEVPLSFLRRFPNLQRLRVEDASVQIVPDVCQESEDREQIYLKSFAFVYATSHSHTYTFNRIYIQDLITPGGGISMDRLEHLDFSSSFEINHQQVSNILKRSSDTLKKITYTMPNNSAGGRHASLSSNILDLKNRPIFSTLSSLRHFEFRISAIDCLDDAAWTPQPSLSGVPVKVAEWMVNSCKLLDACPRLSLLEIKITWMFSPNLFSDILKRDWKTLDGLIGQGLLRSLKRIRFNLELSPWWQTSDPNYKDWLEFQPFLDEVFSSATSRGISVDVEHTFDKE</sequence>